<dbReference type="RefSeq" id="WP_187539598.1">
    <property type="nucleotide sequence ID" value="NZ_BAABJT010000001.1"/>
</dbReference>
<keyword evidence="5" id="KW-1185">Reference proteome</keyword>
<dbReference type="GO" id="GO:0006753">
    <property type="term" value="P:nucleoside phosphate metabolic process"/>
    <property type="evidence" value="ECO:0007669"/>
    <property type="project" value="TreeGrafter"/>
</dbReference>
<dbReference type="AlphaFoldDB" id="A0A7G9SK79"/>
<dbReference type="GO" id="GO:0034432">
    <property type="term" value="F:bis(5'-adenosyl)-pentaphosphatase activity"/>
    <property type="evidence" value="ECO:0007669"/>
    <property type="project" value="TreeGrafter"/>
</dbReference>
<name>A0A7G9SK79_9SPHN</name>
<gene>
    <name evidence="2" type="primary">rppH</name>
    <name evidence="2" type="synonym">nudH</name>
    <name evidence="4" type="ORF">H9L13_05110</name>
</gene>
<dbReference type="NCBIfam" id="NF001938">
    <property type="entry name" value="PRK00714.1-5"/>
    <property type="match status" value="1"/>
</dbReference>
<proteinExistence type="inferred from homology"/>
<comment type="function">
    <text evidence="2">Accelerates the degradation of transcripts by removing pyrophosphate from the 5'-end of triphosphorylated RNA, leading to a more labile monophosphorylated state that can stimulate subsequent ribonuclease cleavage.</text>
</comment>
<dbReference type="CDD" id="cd03671">
    <property type="entry name" value="NUDIX_Ap4A_hydrolase_plant_like"/>
    <property type="match status" value="1"/>
</dbReference>
<dbReference type="PANTHER" id="PTHR11839:SF22">
    <property type="entry name" value="NUDIX HYDROLASE 26, CHLOROPLASTIC"/>
    <property type="match status" value="1"/>
</dbReference>
<dbReference type="InterPro" id="IPR015797">
    <property type="entry name" value="NUDIX_hydrolase-like_dom_sf"/>
</dbReference>
<comment type="cofactor">
    <cofactor evidence="2">
        <name>a divalent metal cation</name>
        <dbReference type="ChEBI" id="CHEBI:60240"/>
    </cofactor>
</comment>
<accession>A0A7G9SK79</accession>
<keyword evidence="1 2" id="KW-0378">Hydrolase</keyword>
<dbReference type="Gene3D" id="3.90.79.10">
    <property type="entry name" value="Nucleoside Triphosphate Pyrophosphohydrolase"/>
    <property type="match status" value="1"/>
</dbReference>
<dbReference type="GO" id="GO:0008893">
    <property type="term" value="F:guanosine-3',5'-bis(diphosphate) 3'-diphosphatase activity"/>
    <property type="evidence" value="ECO:0007669"/>
    <property type="project" value="TreeGrafter"/>
</dbReference>
<dbReference type="PROSITE" id="PS51462">
    <property type="entry name" value="NUDIX"/>
    <property type="match status" value="1"/>
</dbReference>
<evidence type="ECO:0000256" key="2">
    <source>
        <dbReference type="HAMAP-Rule" id="MF_00298"/>
    </source>
</evidence>
<evidence type="ECO:0000313" key="5">
    <source>
        <dbReference type="Proteomes" id="UP000515971"/>
    </source>
</evidence>
<dbReference type="SUPFAM" id="SSF55811">
    <property type="entry name" value="Nudix"/>
    <property type="match status" value="1"/>
</dbReference>
<dbReference type="Proteomes" id="UP000515971">
    <property type="component" value="Chromosome"/>
</dbReference>
<comment type="similarity">
    <text evidence="2">Belongs to the Nudix hydrolase family. RppH subfamily.</text>
</comment>
<dbReference type="InterPro" id="IPR000086">
    <property type="entry name" value="NUDIX_hydrolase_dom"/>
</dbReference>
<reference evidence="4 5" key="1">
    <citation type="submission" date="2020-08" db="EMBL/GenBank/DDBJ databases">
        <title>Genome sequence of Sphingomonas lutea KCTC 23642T.</title>
        <authorList>
            <person name="Hyun D.-W."/>
            <person name="Bae J.-W."/>
        </authorList>
    </citation>
    <scope>NUCLEOTIDE SEQUENCE [LARGE SCALE GENOMIC DNA]</scope>
    <source>
        <strain evidence="4 5">KCTC 23642</strain>
    </source>
</reference>
<protein>
    <recommendedName>
        <fullName evidence="2">RNA pyrophosphohydrolase</fullName>
        <ecNumber evidence="2">3.6.1.-</ecNumber>
    </recommendedName>
    <alternativeName>
        <fullName evidence="2">(Di)nucleoside polyphosphate hydrolase</fullName>
    </alternativeName>
</protein>
<feature type="domain" description="Nudix hydrolase" evidence="3">
    <location>
        <begin position="7"/>
        <end position="151"/>
    </location>
</feature>
<dbReference type="HAMAP" id="MF_00298">
    <property type="entry name" value="Nudix_RppH"/>
    <property type="match status" value="1"/>
</dbReference>
<dbReference type="EC" id="3.6.1.-" evidence="2"/>
<organism evidence="4 5">
    <name type="scientific">Sphingomonas lutea</name>
    <dbReference type="NCBI Taxonomy" id="1045317"/>
    <lineage>
        <taxon>Bacteria</taxon>
        <taxon>Pseudomonadati</taxon>
        <taxon>Pseudomonadota</taxon>
        <taxon>Alphaproteobacteria</taxon>
        <taxon>Sphingomonadales</taxon>
        <taxon>Sphingomonadaceae</taxon>
        <taxon>Sphingomonas</taxon>
    </lineage>
</organism>
<dbReference type="KEGG" id="slut:H9L13_05110"/>
<sequence length="157" mass="18487">MTNDAHLYRRGVGVMLLNAHNHVWVGARCDNPDDAWQMPQGGIDAGEDPWATALREVEEETSIPPHLVERIADCPERLRYDLPEELVGRFWRGQWIGQEQDWYLARFLGRDSDVNIATPKPEFREWQWVEPARLPELIVPFKRDMYRRLLEEFAAYL</sequence>
<dbReference type="Pfam" id="PF00293">
    <property type="entry name" value="NUDIX"/>
    <property type="match status" value="1"/>
</dbReference>
<dbReference type="PANTHER" id="PTHR11839">
    <property type="entry name" value="UDP/ADP-SUGAR PYROPHOSPHATASE"/>
    <property type="match status" value="1"/>
</dbReference>
<evidence type="ECO:0000256" key="1">
    <source>
        <dbReference type="ARBA" id="ARBA00022801"/>
    </source>
</evidence>
<dbReference type="InterPro" id="IPR022927">
    <property type="entry name" value="RppH"/>
</dbReference>
<evidence type="ECO:0000259" key="3">
    <source>
        <dbReference type="PROSITE" id="PS51462"/>
    </source>
</evidence>
<evidence type="ECO:0000313" key="4">
    <source>
        <dbReference type="EMBL" id="QNN68254.1"/>
    </source>
</evidence>
<feature type="short sequence motif" description="Nudix box" evidence="2">
    <location>
        <begin position="41"/>
        <end position="62"/>
    </location>
</feature>
<dbReference type="EMBL" id="CP060718">
    <property type="protein sequence ID" value="QNN68254.1"/>
    <property type="molecule type" value="Genomic_DNA"/>
</dbReference>
<dbReference type="GO" id="GO:0019693">
    <property type="term" value="P:ribose phosphate metabolic process"/>
    <property type="evidence" value="ECO:0007669"/>
    <property type="project" value="TreeGrafter"/>
</dbReference>